<dbReference type="AlphaFoldDB" id="A0A160VFR3"/>
<dbReference type="SUPFAM" id="SSF56112">
    <property type="entry name" value="Protein kinase-like (PK-like)"/>
    <property type="match status" value="1"/>
</dbReference>
<proteinExistence type="predicted"/>
<feature type="transmembrane region" description="Helical" evidence="1">
    <location>
        <begin position="300"/>
        <end position="320"/>
    </location>
</feature>
<dbReference type="Pfam" id="PF01636">
    <property type="entry name" value="APH"/>
    <property type="match status" value="1"/>
</dbReference>
<dbReference type="EMBL" id="FAXC01000259">
    <property type="protein sequence ID" value="CUV09468.1"/>
    <property type="molecule type" value="Genomic_DNA"/>
</dbReference>
<dbReference type="PANTHER" id="PTHR47829">
    <property type="entry name" value="HYDROLASE, PUTATIVE (AFU_ORTHOLOGUE AFUA_1G12880)-RELATED"/>
    <property type="match status" value="1"/>
</dbReference>
<protein>
    <submittedName>
        <fullName evidence="3">POSSIBLE ACYL-COA DEHYDROGENASE FADE36</fullName>
    </submittedName>
</protein>
<dbReference type="Gene3D" id="3.90.1200.10">
    <property type="match status" value="1"/>
</dbReference>
<accession>A0A160VFR3</accession>
<dbReference type="PANTHER" id="PTHR47829:SF1">
    <property type="entry name" value="HAD FAMILY PHOSPHATASE"/>
    <property type="match status" value="1"/>
</dbReference>
<dbReference type="Gene3D" id="3.30.200.20">
    <property type="entry name" value="Phosphorylase Kinase, domain 1"/>
    <property type="match status" value="1"/>
</dbReference>
<evidence type="ECO:0000256" key="1">
    <source>
        <dbReference type="SAM" id="Phobius"/>
    </source>
</evidence>
<reference evidence="3" key="1">
    <citation type="submission" date="2015-10" db="EMBL/GenBank/DDBJ databases">
        <authorList>
            <person name="Gilbert D.G."/>
        </authorList>
    </citation>
    <scope>NUCLEOTIDE SEQUENCE</scope>
</reference>
<dbReference type="InterPro" id="IPR041726">
    <property type="entry name" value="ACAD10_11_N"/>
</dbReference>
<evidence type="ECO:0000313" key="3">
    <source>
        <dbReference type="EMBL" id="CUV09468.1"/>
    </source>
</evidence>
<keyword evidence="1" id="KW-0472">Membrane</keyword>
<keyword evidence="1" id="KW-0812">Transmembrane</keyword>
<organism evidence="3">
    <name type="scientific">hydrothermal vent metagenome</name>
    <dbReference type="NCBI Taxonomy" id="652676"/>
    <lineage>
        <taxon>unclassified sequences</taxon>
        <taxon>metagenomes</taxon>
        <taxon>ecological metagenomes</taxon>
    </lineage>
</organism>
<sequence length="350" mass="39768">MSLTTDTIPVRPDEALDEQKLAAYLHGKLTGSDQPLTVRQFPGGKANLTYHLDYGTHEYVLRRPPLGPVAPGAHDMGREYSVLSVLHQSFPKAPKAFLFEENTDIIGAPFFIMERRHGLVVRSNMPDKFSEMNDAGARMSMALVDTLADLHRVDYQKLGLQTLGKTEGFIERQVEGWYKRWTAAKHQEIPDMEALYSWLISNLPDSSDHTLVHNDYKLDNAMFSFENPDQLVAVFDWDMCTLGDPLSDVGSLLCYWINPEDPPFFKSVQMMPSDGSFLSRDQLTARYAEKSGRDISHISFYHILGLFRLVGIAAQIYIRYVRGQTKDKRFAFFGEAIPLIARFALDISHR</sequence>
<feature type="domain" description="Aminoglycoside phosphotransferase" evidence="2">
    <location>
        <begin position="37"/>
        <end position="266"/>
    </location>
</feature>
<dbReference type="CDD" id="cd05154">
    <property type="entry name" value="ACAD10_11_N-like"/>
    <property type="match status" value="1"/>
</dbReference>
<gene>
    <name evidence="3" type="ORF">MGWOODY_Mmi740</name>
</gene>
<evidence type="ECO:0000259" key="2">
    <source>
        <dbReference type="Pfam" id="PF01636"/>
    </source>
</evidence>
<dbReference type="InterPro" id="IPR011009">
    <property type="entry name" value="Kinase-like_dom_sf"/>
</dbReference>
<name>A0A160VFR3_9ZZZZ</name>
<dbReference type="InterPro" id="IPR002575">
    <property type="entry name" value="Aminoglycoside_PTrfase"/>
</dbReference>
<keyword evidence="1" id="KW-1133">Transmembrane helix</keyword>
<dbReference type="InterPro" id="IPR052898">
    <property type="entry name" value="ACAD10-like"/>
</dbReference>